<gene>
    <name evidence="2" type="ORF">GCM10007216_27460</name>
</gene>
<protein>
    <submittedName>
        <fullName evidence="2">Uncharacterized protein</fullName>
    </submittedName>
</protein>
<evidence type="ECO:0000313" key="3">
    <source>
        <dbReference type="Proteomes" id="UP000619534"/>
    </source>
</evidence>
<organism evidence="2 3">
    <name type="scientific">Thalassobacillus devorans</name>
    <dbReference type="NCBI Taxonomy" id="279813"/>
    <lineage>
        <taxon>Bacteria</taxon>
        <taxon>Bacillati</taxon>
        <taxon>Bacillota</taxon>
        <taxon>Bacilli</taxon>
        <taxon>Bacillales</taxon>
        <taxon>Bacillaceae</taxon>
        <taxon>Thalassobacillus</taxon>
    </lineage>
</organism>
<comment type="caution">
    <text evidence="2">The sequence shown here is derived from an EMBL/GenBank/DDBJ whole genome shotgun (WGS) entry which is preliminary data.</text>
</comment>
<keyword evidence="3" id="KW-1185">Reference proteome</keyword>
<accession>A0ABQ1PDV4</accession>
<evidence type="ECO:0000256" key="1">
    <source>
        <dbReference type="SAM" id="Phobius"/>
    </source>
</evidence>
<dbReference type="EMBL" id="BMCJ01000005">
    <property type="protein sequence ID" value="GGC95222.1"/>
    <property type="molecule type" value="Genomic_DNA"/>
</dbReference>
<dbReference type="Proteomes" id="UP000619534">
    <property type="component" value="Unassembled WGS sequence"/>
</dbReference>
<evidence type="ECO:0000313" key="2">
    <source>
        <dbReference type="EMBL" id="GGC95222.1"/>
    </source>
</evidence>
<feature type="transmembrane region" description="Helical" evidence="1">
    <location>
        <begin position="6"/>
        <end position="23"/>
    </location>
</feature>
<keyword evidence="1" id="KW-0472">Membrane</keyword>
<dbReference type="RefSeq" id="WP_166761411.1">
    <property type="nucleotide sequence ID" value="NZ_BMCJ01000005.1"/>
</dbReference>
<proteinExistence type="predicted"/>
<reference evidence="3" key="1">
    <citation type="journal article" date="2019" name="Int. J. Syst. Evol. Microbiol.">
        <title>The Global Catalogue of Microorganisms (GCM) 10K type strain sequencing project: providing services to taxonomists for standard genome sequencing and annotation.</title>
        <authorList>
            <consortium name="The Broad Institute Genomics Platform"/>
            <consortium name="The Broad Institute Genome Sequencing Center for Infectious Disease"/>
            <person name="Wu L."/>
            <person name="Ma J."/>
        </authorList>
    </citation>
    <scope>NUCLEOTIDE SEQUENCE [LARGE SCALE GENOMIC DNA]</scope>
    <source>
        <strain evidence="3">CCM 7282</strain>
    </source>
</reference>
<keyword evidence="1" id="KW-1133">Transmembrane helix</keyword>
<sequence length="45" mass="5189">MKDSRCWWILAGIAFVAAALLDIKYKGLGYRMMPESLKKKIDLED</sequence>
<keyword evidence="1" id="KW-0812">Transmembrane</keyword>
<name>A0ABQ1PDV4_9BACI</name>